<keyword evidence="6" id="KW-0805">Transcription regulation</keyword>
<dbReference type="GO" id="GO:0000981">
    <property type="term" value="F:DNA-binding transcription factor activity, RNA polymerase II-specific"/>
    <property type="evidence" value="ECO:0000318"/>
    <property type="project" value="GO_Central"/>
</dbReference>
<comment type="subcellular location">
    <subcellularLocation>
        <location evidence="1">Nucleus</location>
    </subcellularLocation>
</comment>
<protein>
    <recommendedName>
        <fullName evidence="12">C2H2-type domain-containing protein</fullName>
    </recommendedName>
</protein>
<evidence type="ECO:0000256" key="5">
    <source>
        <dbReference type="ARBA" id="ARBA00022833"/>
    </source>
</evidence>
<evidence type="ECO:0000313" key="13">
    <source>
        <dbReference type="EMBL" id="EDO41759.1"/>
    </source>
</evidence>
<feature type="domain" description="C2H2-type" evidence="12">
    <location>
        <begin position="250"/>
        <end position="279"/>
    </location>
</feature>
<dbReference type="SMART" id="SM00355">
    <property type="entry name" value="ZnF_C2H2"/>
    <property type="match status" value="9"/>
</dbReference>
<feature type="compositionally biased region" description="Basic and acidic residues" evidence="11">
    <location>
        <begin position="297"/>
        <end position="307"/>
    </location>
</feature>
<keyword evidence="4 10" id="KW-0863">Zinc-finger</keyword>
<dbReference type="PROSITE" id="PS00028">
    <property type="entry name" value="ZINC_FINGER_C2H2_1"/>
    <property type="match status" value="8"/>
</dbReference>
<dbReference type="eggNOG" id="KOG1721">
    <property type="taxonomic scope" value="Eukaryota"/>
</dbReference>
<dbReference type="InterPro" id="IPR036236">
    <property type="entry name" value="Znf_C2H2_sf"/>
</dbReference>
<dbReference type="FunFam" id="3.30.160.60:FF:000511">
    <property type="entry name" value="zinc finger protein 692 isoform X2"/>
    <property type="match status" value="1"/>
</dbReference>
<dbReference type="InterPro" id="IPR051061">
    <property type="entry name" value="Zinc_finger_trans_reg"/>
</dbReference>
<evidence type="ECO:0000256" key="1">
    <source>
        <dbReference type="ARBA" id="ARBA00004123"/>
    </source>
</evidence>
<feature type="domain" description="C2H2-type" evidence="12">
    <location>
        <begin position="77"/>
        <end position="102"/>
    </location>
</feature>
<feature type="domain" description="C2H2-type" evidence="12">
    <location>
        <begin position="136"/>
        <end position="169"/>
    </location>
</feature>
<feature type="compositionally biased region" description="Basic residues" evidence="11">
    <location>
        <begin position="283"/>
        <end position="296"/>
    </location>
</feature>
<dbReference type="EMBL" id="DS469573">
    <property type="protein sequence ID" value="EDO41759.1"/>
    <property type="molecule type" value="Genomic_DNA"/>
</dbReference>
<evidence type="ECO:0000256" key="3">
    <source>
        <dbReference type="ARBA" id="ARBA00022737"/>
    </source>
</evidence>
<dbReference type="GO" id="GO:0000978">
    <property type="term" value="F:RNA polymerase II cis-regulatory region sequence-specific DNA binding"/>
    <property type="evidence" value="ECO:0000318"/>
    <property type="project" value="GO_Central"/>
</dbReference>
<evidence type="ECO:0000256" key="9">
    <source>
        <dbReference type="ARBA" id="ARBA00023242"/>
    </source>
</evidence>
<dbReference type="PROSITE" id="PS50157">
    <property type="entry name" value="ZINC_FINGER_C2H2_2"/>
    <property type="match status" value="8"/>
</dbReference>
<dbReference type="GO" id="GO:0008270">
    <property type="term" value="F:zinc ion binding"/>
    <property type="evidence" value="ECO:0007669"/>
    <property type="project" value="UniProtKB-KW"/>
</dbReference>
<dbReference type="KEGG" id="nve:5513534"/>
<proteinExistence type="predicted"/>
<dbReference type="SUPFAM" id="SSF57667">
    <property type="entry name" value="beta-beta-alpha zinc fingers"/>
    <property type="match status" value="5"/>
</dbReference>
<dbReference type="HOGENOM" id="CLU_625996_0_0_1"/>
<evidence type="ECO:0000256" key="7">
    <source>
        <dbReference type="ARBA" id="ARBA00023125"/>
    </source>
</evidence>
<keyword evidence="5" id="KW-0862">Zinc</keyword>
<feature type="domain" description="C2H2-type" evidence="12">
    <location>
        <begin position="190"/>
        <end position="217"/>
    </location>
</feature>
<feature type="compositionally biased region" description="Basic and acidic residues" evidence="11">
    <location>
        <begin position="271"/>
        <end position="282"/>
    </location>
</feature>
<evidence type="ECO:0000256" key="8">
    <source>
        <dbReference type="ARBA" id="ARBA00023163"/>
    </source>
</evidence>
<keyword evidence="7" id="KW-0238">DNA-binding</keyword>
<dbReference type="InParanoid" id="A7S3E7"/>
<feature type="compositionally biased region" description="Basic and acidic residues" evidence="11">
    <location>
        <begin position="349"/>
        <end position="366"/>
    </location>
</feature>
<evidence type="ECO:0000313" key="14">
    <source>
        <dbReference type="Proteomes" id="UP000001593"/>
    </source>
</evidence>
<evidence type="ECO:0000256" key="4">
    <source>
        <dbReference type="ARBA" id="ARBA00022771"/>
    </source>
</evidence>
<keyword evidence="3" id="KW-0677">Repeat</keyword>
<keyword evidence="9" id="KW-0539">Nucleus</keyword>
<name>A7S3E7_NEMVE</name>
<evidence type="ECO:0000259" key="12">
    <source>
        <dbReference type="PROSITE" id="PS50157"/>
    </source>
</evidence>
<evidence type="ECO:0000256" key="6">
    <source>
        <dbReference type="ARBA" id="ARBA00023015"/>
    </source>
</evidence>
<dbReference type="FunFam" id="3.30.160.60:FF:000125">
    <property type="entry name" value="Putative zinc finger protein 143"/>
    <property type="match status" value="1"/>
</dbReference>
<keyword evidence="2" id="KW-0479">Metal-binding</keyword>
<evidence type="ECO:0000256" key="11">
    <source>
        <dbReference type="SAM" id="MobiDB-lite"/>
    </source>
</evidence>
<sequence length="438" mass="50075">MEDVVESCDSADENKPKNVCAECGKQFNKNWRLVEHIRTHTGERPFVCESPGCDKAFYRAFHLKRHQLSHSHDAKKLVCSFPGCGVAFSLKQNLTRHERRSHDQPFKCDVEGCSASFKKKQQLRIHNNTHANKLPFSCESPGCDESFPTTQKLLRHMKKHKKGHVCSHPDCEERFSSFHLLRRHIASHGFTCRTCDKVFLSRYLLKKHKEIHAPDRKVFECPRETCGKLFTKASNLRVHIQTYHEGKRLFTCHIEGCEKTFAHKKSLEQHLENHNKQAEKEKCKPKKKRKRKHKHTKVDGQDSHGETTDDQIASEDSALKGSEPDHPSQSRISEMRGNPQCDAGQNMETVHHPADQQHHTSQEKSLKPTVSSLHHALDSVPTSELKHICERRADTNCNDLLEQAIRSITEPHDTSSITHFCEGCKGRRSLGCSVSVSS</sequence>
<accession>A7S3E7</accession>
<dbReference type="InterPro" id="IPR013087">
    <property type="entry name" value="Znf_C2H2_type"/>
</dbReference>
<feature type="domain" description="C2H2-type" evidence="12">
    <location>
        <begin position="18"/>
        <end position="45"/>
    </location>
</feature>
<keyword evidence="14" id="KW-1185">Reference proteome</keyword>
<dbReference type="Pfam" id="PF00096">
    <property type="entry name" value="zf-C2H2"/>
    <property type="match status" value="7"/>
</dbReference>
<organism evidence="13 14">
    <name type="scientific">Nematostella vectensis</name>
    <name type="common">Starlet sea anemone</name>
    <dbReference type="NCBI Taxonomy" id="45351"/>
    <lineage>
        <taxon>Eukaryota</taxon>
        <taxon>Metazoa</taxon>
        <taxon>Cnidaria</taxon>
        <taxon>Anthozoa</taxon>
        <taxon>Hexacorallia</taxon>
        <taxon>Actiniaria</taxon>
        <taxon>Edwardsiidae</taxon>
        <taxon>Nematostella</taxon>
    </lineage>
</organism>
<dbReference type="FunFam" id="3.30.160.60:FF:001450">
    <property type="entry name" value="zinc finger protein 774"/>
    <property type="match status" value="1"/>
</dbReference>
<evidence type="ECO:0000256" key="10">
    <source>
        <dbReference type="PROSITE-ProRule" id="PRU00042"/>
    </source>
</evidence>
<feature type="domain" description="C2H2-type" evidence="12">
    <location>
        <begin position="106"/>
        <end position="135"/>
    </location>
</feature>
<dbReference type="OMA" id="ISSAHEN"/>
<dbReference type="GO" id="GO:0006357">
    <property type="term" value="P:regulation of transcription by RNA polymerase II"/>
    <property type="evidence" value="ECO:0000318"/>
    <property type="project" value="GO_Central"/>
</dbReference>
<dbReference type="PANTHER" id="PTHR46179">
    <property type="entry name" value="ZINC FINGER PROTEIN"/>
    <property type="match status" value="1"/>
</dbReference>
<reference evidence="13 14" key="1">
    <citation type="journal article" date="2007" name="Science">
        <title>Sea anemone genome reveals ancestral eumetazoan gene repertoire and genomic organization.</title>
        <authorList>
            <person name="Putnam N.H."/>
            <person name="Srivastava M."/>
            <person name="Hellsten U."/>
            <person name="Dirks B."/>
            <person name="Chapman J."/>
            <person name="Salamov A."/>
            <person name="Terry A."/>
            <person name="Shapiro H."/>
            <person name="Lindquist E."/>
            <person name="Kapitonov V.V."/>
            <person name="Jurka J."/>
            <person name="Genikhovich G."/>
            <person name="Grigoriev I.V."/>
            <person name="Lucas S.M."/>
            <person name="Steele R.E."/>
            <person name="Finnerty J.R."/>
            <person name="Technau U."/>
            <person name="Martindale M.Q."/>
            <person name="Rokhsar D.S."/>
        </authorList>
    </citation>
    <scope>NUCLEOTIDE SEQUENCE [LARGE SCALE GENOMIC DNA]</scope>
    <source>
        <strain evidence="14">CH2 X CH6</strain>
    </source>
</reference>
<feature type="domain" description="C2H2-type" evidence="12">
    <location>
        <begin position="219"/>
        <end position="249"/>
    </location>
</feature>
<keyword evidence="8" id="KW-0804">Transcription</keyword>
<feature type="region of interest" description="Disordered" evidence="11">
    <location>
        <begin position="271"/>
        <end position="373"/>
    </location>
</feature>
<dbReference type="Proteomes" id="UP000001593">
    <property type="component" value="Unassembled WGS sequence"/>
</dbReference>
<feature type="domain" description="C2H2-type" evidence="12">
    <location>
        <begin position="46"/>
        <end position="75"/>
    </location>
</feature>
<dbReference type="Gene3D" id="3.30.160.60">
    <property type="entry name" value="Classic Zinc Finger"/>
    <property type="match status" value="8"/>
</dbReference>
<gene>
    <name evidence="13" type="ORF">NEMVEDRAFT_v1g242586</name>
</gene>
<dbReference type="GO" id="GO:0005634">
    <property type="term" value="C:nucleus"/>
    <property type="evidence" value="ECO:0000318"/>
    <property type="project" value="GO_Central"/>
</dbReference>
<dbReference type="OrthoDB" id="6021436at2759"/>
<dbReference type="PANTHER" id="PTHR46179:SF13">
    <property type="entry name" value="C2H2-TYPE DOMAIN-CONTAINING PROTEIN"/>
    <property type="match status" value="1"/>
</dbReference>
<evidence type="ECO:0000256" key="2">
    <source>
        <dbReference type="ARBA" id="ARBA00022723"/>
    </source>
</evidence>
<dbReference type="PhylomeDB" id="A7S3E7"/>
<dbReference type="AlphaFoldDB" id="A7S3E7"/>